<name>A0A2V3PIA9_9BACT</name>
<accession>A0A2V3PIA9</accession>
<reference evidence="1 2" key="1">
    <citation type="submission" date="2018-03" db="EMBL/GenBank/DDBJ databases">
        <title>Genomic Encyclopedia of Archaeal and Bacterial Type Strains, Phase II (KMG-II): from individual species to whole genera.</title>
        <authorList>
            <person name="Goeker M."/>
        </authorList>
    </citation>
    <scope>NUCLEOTIDE SEQUENCE [LARGE SCALE GENOMIC DNA]</scope>
    <source>
        <strain evidence="1 2">DSM 100214</strain>
    </source>
</reference>
<gene>
    <name evidence="1" type="ORF">CLV62_13711</name>
</gene>
<dbReference type="Proteomes" id="UP000247973">
    <property type="component" value="Unassembled WGS sequence"/>
</dbReference>
<evidence type="ECO:0000313" key="2">
    <source>
        <dbReference type="Proteomes" id="UP000247973"/>
    </source>
</evidence>
<organism evidence="1 2">
    <name type="scientific">Dysgonomonas alginatilytica</name>
    <dbReference type="NCBI Taxonomy" id="1605892"/>
    <lineage>
        <taxon>Bacteria</taxon>
        <taxon>Pseudomonadati</taxon>
        <taxon>Bacteroidota</taxon>
        <taxon>Bacteroidia</taxon>
        <taxon>Bacteroidales</taxon>
        <taxon>Dysgonomonadaceae</taxon>
        <taxon>Dysgonomonas</taxon>
    </lineage>
</organism>
<proteinExistence type="predicted"/>
<keyword evidence="2" id="KW-1185">Reference proteome</keyword>
<dbReference type="EMBL" id="QICL01000037">
    <property type="protein sequence ID" value="PXV59345.1"/>
    <property type="molecule type" value="Genomic_DNA"/>
</dbReference>
<sequence>MKTNQLFNSSEVVALDKIVGGKGIDMHLPKNYIEISYTFYF</sequence>
<protein>
    <submittedName>
        <fullName evidence="1">Uncharacterized protein</fullName>
    </submittedName>
</protein>
<comment type="caution">
    <text evidence="1">The sequence shown here is derived from an EMBL/GenBank/DDBJ whole genome shotgun (WGS) entry which is preliminary data.</text>
</comment>
<dbReference type="AlphaFoldDB" id="A0A2V3PIA9"/>
<evidence type="ECO:0000313" key="1">
    <source>
        <dbReference type="EMBL" id="PXV59345.1"/>
    </source>
</evidence>